<comment type="caution">
    <text evidence="2">The sequence shown here is derived from an EMBL/GenBank/DDBJ whole genome shotgun (WGS) entry which is preliminary data.</text>
</comment>
<evidence type="ECO:0000313" key="3">
    <source>
        <dbReference type="Proteomes" id="UP000002748"/>
    </source>
</evidence>
<protein>
    <submittedName>
        <fullName evidence="2">Uncharacterized protein</fullName>
    </submittedName>
</protein>
<dbReference type="Proteomes" id="UP000002748">
    <property type="component" value="Unassembled WGS sequence"/>
</dbReference>
<dbReference type="HOGENOM" id="CLU_1887217_0_0_1"/>
<name>J6F664_TRIAS</name>
<accession>J6F664</accession>
<dbReference type="GeneID" id="25991532"/>
<reference evidence="2 3" key="1">
    <citation type="journal article" date="2012" name="Eukaryot. Cell">
        <title>Draft genome sequence of CBS 2479, the standard type strain of Trichosporon asahii.</title>
        <authorList>
            <person name="Yang R.Y."/>
            <person name="Li H.T."/>
            <person name="Zhu H."/>
            <person name="Zhou G.P."/>
            <person name="Wang M."/>
            <person name="Wang L."/>
        </authorList>
    </citation>
    <scope>NUCLEOTIDE SEQUENCE [LARGE SCALE GENOMIC DNA]</scope>
    <source>
        <strain evidence="3">ATCC 90039 / CBS 2479 / JCM 2466 / KCTC 7840 / NCYC 2677 / UAMH 7654</strain>
    </source>
</reference>
<feature type="region of interest" description="Disordered" evidence="1">
    <location>
        <begin position="89"/>
        <end position="135"/>
    </location>
</feature>
<dbReference type="VEuPathDB" id="FungiDB:A1Q1_08020"/>
<evidence type="ECO:0000313" key="2">
    <source>
        <dbReference type="EMBL" id="EJT50807.1"/>
    </source>
</evidence>
<gene>
    <name evidence="2" type="ORF">A1Q1_08020</name>
</gene>
<proteinExistence type="predicted"/>
<dbReference type="RefSeq" id="XP_014181681.1">
    <property type="nucleotide sequence ID" value="XM_014326206.1"/>
</dbReference>
<evidence type="ECO:0000256" key="1">
    <source>
        <dbReference type="SAM" id="MobiDB-lite"/>
    </source>
</evidence>
<dbReference type="KEGG" id="tasa:A1Q1_08020"/>
<organism evidence="2 3">
    <name type="scientific">Trichosporon asahii var. asahii (strain ATCC 90039 / CBS 2479 / JCM 2466 / KCTC 7840 / NBRC 103889/ NCYC 2677 / UAMH 7654)</name>
    <name type="common">Yeast</name>
    <dbReference type="NCBI Taxonomy" id="1186058"/>
    <lineage>
        <taxon>Eukaryota</taxon>
        <taxon>Fungi</taxon>
        <taxon>Dikarya</taxon>
        <taxon>Basidiomycota</taxon>
        <taxon>Agaricomycotina</taxon>
        <taxon>Tremellomycetes</taxon>
        <taxon>Trichosporonales</taxon>
        <taxon>Trichosporonaceae</taxon>
        <taxon>Trichosporon</taxon>
    </lineage>
</organism>
<sequence>MTRLTQVPPDATPGSSWFRTLASKEDYARAEALDRLCERLYGKSLQVFGETTSGRAYIQLISTEGADAGQPVAYDTFNMTPKWKNWLQGAEKRLDKSHGEHADPPMGKNRREDPPERTWRAEGYGEEAQKLDGLA</sequence>
<dbReference type="AlphaFoldDB" id="J6F664"/>
<feature type="compositionally biased region" description="Basic and acidic residues" evidence="1">
    <location>
        <begin position="90"/>
        <end position="120"/>
    </location>
</feature>
<dbReference type="EMBL" id="ALBS01000087">
    <property type="protein sequence ID" value="EJT50807.1"/>
    <property type="molecule type" value="Genomic_DNA"/>
</dbReference>